<protein>
    <recommendedName>
        <fullName evidence="7">Sulfhydryl oxidase</fullName>
        <ecNumber evidence="7">1.8.3.2</ecNumber>
    </recommendedName>
</protein>
<dbReference type="InterPro" id="IPR040986">
    <property type="entry name" value="QSOX_FAD-bd_dom"/>
</dbReference>
<accession>A0AAN7V9I6</accession>
<dbReference type="EC" id="1.8.3.2" evidence="7"/>
<dbReference type="InterPro" id="IPR039798">
    <property type="entry name" value="Sulfhydryl_oxidase"/>
</dbReference>
<reference evidence="9 10" key="1">
    <citation type="journal article" date="2024" name="Insects">
        <title>An Improved Chromosome-Level Genome Assembly of the Firefly Pyrocoelia pectoralis.</title>
        <authorList>
            <person name="Fu X."/>
            <person name="Meyer-Rochow V.B."/>
            <person name="Ballantyne L."/>
            <person name="Zhu X."/>
        </authorList>
    </citation>
    <scope>NUCLEOTIDE SEQUENCE [LARGE SCALE GENOMIC DNA]</scope>
    <source>
        <strain evidence="9">XCY_ONT2</strain>
    </source>
</reference>
<evidence type="ECO:0000256" key="5">
    <source>
        <dbReference type="ARBA" id="ARBA00023002"/>
    </source>
</evidence>
<keyword evidence="10" id="KW-1185">Reference proteome</keyword>
<comment type="catalytic activity">
    <reaction evidence="7">
        <text>2 R'C(R)SH + O2 = R'C(R)S-S(R)CR' + H2O2</text>
        <dbReference type="Rhea" id="RHEA:17357"/>
        <dbReference type="ChEBI" id="CHEBI:15379"/>
        <dbReference type="ChEBI" id="CHEBI:16240"/>
        <dbReference type="ChEBI" id="CHEBI:16520"/>
        <dbReference type="ChEBI" id="CHEBI:17412"/>
        <dbReference type="EC" id="1.8.3.2"/>
    </reaction>
</comment>
<keyword evidence="6" id="KW-1015">Disulfide bond</keyword>
<keyword evidence="3" id="KW-0732">Signal</keyword>
<dbReference type="Pfam" id="PF18371">
    <property type="entry name" value="FAD_SOX"/>
    <property type="match status" value="1"/>
</dbReference>
<dbReference type="Pfam" id="PF04777">
    <property type="entry name" value="Evr1_Alr"/>
    <property type="match status" value="1"/>
</dbReference>
<dbReference type="PANTHER" id="PTHR22897">
    <property type="entry name" value="QUIESCIN Q6-RELATED SULFHYDRYL OXIDASE"/>
    <property type="match status" value="1"/>
</dbReference>
<evidence type="ECO:0000256" key="2">
    <source>
        <dbReference type="ARBA" id="ARBA00022630"/>
    </source>
</evidence>
<keyword evidence="7" id="KW-1133">Transmembrane helix</keyword>
<gene>
    <name evidence="9" type="ORF">RI129_008930</name>
</gene>
<keyword evidence="5 7" id="KW-0560">Oxidoreductase</keyword>
<dbReference type="PROSITE" id="PS51324">
    <property type="entry name" value="ERV_ALR"/>
    <property type="match status" value="1"/>
</dbReference>
<keyword evidence="4 7" id="KW-0274">FAD</keyword>
<evidence type="ECO:0000256" key="4">
    <source>
        <dbReference type="ARBA" id="ARBA00022827"/>
    </source>
</evidence>
<proteinExistence type="predicted"/>
<name>A0AAN7V9I6_9COLE</name>
<feature type="transmembrane region" description="Helical" evidence="7">
    <location>
        <begin position="296"/>
        <end position="314"/>
    </location>
</feature>
<dbReference type="Gene3D" id="1.20.120.310">
    <property type="entry name" value="ERV/ALR sulfhydryl oxidase domain"/>
    <property type="match status" value="1"/>
</dbReference>
<dbReference type="EMBL" id="JAVRBK010000006">
    <property type="protein sequence ID" value="KAK5642763.1"/>
    <property type="molecule type" value="Genomic_DNA"/>
</dbReference>
<dbReference type="GO" id="GO:0005615">
    <property type="term" value="C:extracellular space"/>
    <property type="evidence" value="ECO:0007669"/>
    <property type="project" value="TreeGrafter"/>
</dbReference>
<dbReference type="Gene3D" id="1.20.120.1960">
    <property type="entry name" value="QSOX sulfhydryl oxidase domain"/>
    <property type="match status" value="1"/>
</dbReference>
<evidence type="ECO:0000256" key="3">
    <source>
        <dbReference type="ARBA" id="ARBA00022729"/>
    </source>
</evidence>
<evidence type="ECO:0000256" key="7">
    <source>
        <dbReference type="RuleBase" id="RU371123"/>
    </source>
</evidence>
<keyword evidence="7" id="KW-0812">Transmembrane</keyword>
<feature type="domain" description="ERV/ALR sulfhydryl oxidase" evidence="8">
    <location>
        <begin position="122"/>
        <end position="226"/>
    </location>
</feature>
<dbReference type="InterPro" id="IPR042568">
    <property type="entry name" value="QSOX_FAD-bd_sf"/>
</dbReference>
<dbReference type="InterPro" id="IPR036774">
    <property type="entry name" value="ERV/ALR_sulphydryl_oxid_sf"/>
</dbReference>
<dbReference type="SUPFAM" id="SSF69000">
    <property type="entry name" value="FAD-dependent thiol oxidase"/>
    <property type="match status" value="1"/>
</dbReference>
<dbReference type="FunFam" id="1.20.120.1960:FF:000001">
    <property type="entry name" value="Sulfhydryl oxidase"/>
    <property type="match status" value="1"/>
</dbReference>
<sequence length="331" mass="37670">MSELMEAREKENLRQRIKKMGDVVFQADLETALRYSFKLEVGSVKSISGERLNALIDYVSLLSKYFPFGIAGKEFLSNLKEKIVEAGDVLQGSDVSKWLREVEPEDRGVFSSPPQWLGCQGSAKNYRGYPCGLWKMFHYLTVSAAEHNADKQSNPREVLDAMHGYIKHFFGCSECSRHFQEMALKKDMQGVNSLDTSILWLWMAHNEVNKRLSGDATEDPEFPKVQFPTPERCPACKVNGTWNLQEVVGHLKQVYSSINVRYIGSDTRILHLGLEGSSGNDSTTFFVRGVDPSTCFILYVVCFFLLILLIRLFLKRGYKKKLYVHDLLGKV</sequence>
<dbReference type="GO" id="GO:0000139">
    <property type="term" value="C:Golgi membrane"/>
    <property type="evidence" value="ECO:0007669"/>
    <property type="project" value="TreeGrafter"/>
</dbReference>
<dbReference type="Proteomes" id="UP001329430">
    <property type="component" value="Chromosome 6"/>
</dbReference>
<dbReference type="GO" id="GO:0016971">
    <property type="term" value="F:flavin-dependent sulfhydryl oxidase activity"/>
    <property type="evidence" value="ECO:0007669"/>
    <property type="project" value="InterPro"/>
</dbReference>
<dbReference type="GO" id="GO:0006457">
    <property type="term" value="P:protein folding"/>
    <property type="evidence" value="ECO:0007669"/>
    <property type="project" value="TreeGrafter"/>
</dbReference>
<dbReference type="AlphaFoldDB" id="A0AAN7V9I6"/>
<evidence type="ECO:0000313" key="10">
    <source>
        <dbReference type="Proteomes" id="UP001329430"/>
    </source>
</evidence>
<evidence type="ECO:0000313" key="9">
    <source>
        <dbReference type="EMBL" id="KAK5642763.1"/>
    </source>
</evidence>
<comment type="caution">
    <text evidence="9">The sequence shown here is derived from an EMBL/GenBank/DDBJ whole genome shotgun (WGS) entry which is preliminary data.</text>
</comment>
<evidence type="ECO:0000259" key="8">
    <source>
        <dbReference type="PROSITE" id="PS51324"/>
    </source>
</evidence>
<evidence type="ECO:0000256" key="6">
    <source>
        <dbReference type="ARBA" id="ARBA00023157"/>
    </source>
</evidence>
<dbReference type="GO" id="GO:0003756">
    <property type="term" value="F:protein disulfide isomerase activity"/>
    <property type="evidence" value="ECO:0007669"/>
    <property type="project" value="TreeGrafter"/>
</dbReference>
<comment type="cofactor">
    <cofactor evidence="1 7">
        <name>FAD</name>
        <dbReference type="ChEBI" id="CHEBI:57692"/>
    </cofactor>
</comment>
<organism evidence="9 10">
    <name type="scientific">Pyrocoelia pectoralis</name>
    <dbReference type="NCBI Taxonomy" id="417401"/>
    <lineage>
        <taxon>Eukaryota</taxon>
        <taxon>Metazoa</taxon>
        <taxon>Ecdysozoa</taxon>
        <taxon>Arthropoda</taxon>
        <taxon>Hexapoda</taxon>
        <taxon>Insecta</taxon>
        <taxon>Pterygota</taxon>
        <taxon>Neoptera</taxon>
        <taxon>Endopterygota</taxon>
        <taxon>Coleoptera</taxon>
        <taxon>Polyphaga</taxon>
        <taxon>Elateriformia</taxon>
        <taxon>Elateroidea</taxon>
        <taxon>Lampyridae</taxon>
        <taxon>Lampyrinae</taxon>
        <taxon>Pyrocoelia</taxon>
    </lineage>
</organism>
<dbReference type="InterPro" id="IPR017905">
    <property type="entry name" value="ERV/ALR_sulphydryl_oxidase"/>
</dbReference>
<keyword evidence="7" id="KW-0472">Membrane</keyword>
<dbReference type="PANTHER" id="PTHR22897:SF8">
    <property type="entry name" value="SULFHYDRYL OXIDASE"/>
    <property type="match status" value="1"/>
</dbReference>
<evidence type="ECO:0000256" key="1">
    <source>
        <dbReference type="ARBA" id="ARBA00001974"/>
    </source>
</evidence>
<keyword evidence="2 7" id="KW-0285">Flavoprotein</keyword>
<dbReference type="FunFam" id="1.20.120.310:FF:000001">
    <property type="entry name" value="Sulfhydryl oxidase"/>
    <property type="match status" value="1"/>
</dbReference>